<dbReference type="GeneID" id="28994431"/>
<sequence length="187" mass="20419">MISKNENDTQQPRRGPGRPRKIPREGDVIGVSGKTIASPAKIPRPTSSTDGPRKRGRPPKKATPPQPAFLLSSTTSTSTSHHSHSLHHHPASILASKNDILDNLDDDVSDSGLHRRGRSFKKETDTLDEFEIEALSLSLVAKEVAPIIKKRGRPRKLDGISKKPKIQTSSDQSGTKRGPGRPKKIQV</sequence>
<feature type="compositionally biased region" description="Basic residues" evidence="1">
    <location>
        <begin position="81"/>
        <end position="90"/>
    </location>
</feature>
<feature type="region of interest" description="Disordered" evidence="1">
    <location>
        <begin position="150"/>
        <end position="187"/>
    </location>
</feature>
<dbReference type="InParanoid" id="A0A162V6J1"/>
<dbReference type="InterPro" id="IPR017956">
    <property type="entry name" value="AT_hook_DNA-bd_motif"/>
</dbReference>
<dbReference type="GO" id="GO:0003677">
    <property type="term" value="F:DNA binding"/>
    <property type="evidence" value="ECO:0007669"/>
    <property type="project" value="InterPro"/>
</dbReference>
<dbReference type="Proteomes" id="UP000077315">
    <property type="component" value="Unassembled WGS sequence"/>
</dbReference>
<gene>
    <name evidence="2" type="ORF">PHYBLDRAFT_156861</name>
</gene>
<feature type="compositionally biased region" description="Low complexity" evidence="1">
    <location>
        <begin position="70"/>
        <end position="80"/>
    </location>
</feature>
<reference evidence="3" key="1">
    <citation type="submission" date="2015-06" db="EMBL/GenBank/DDBJ databases">
        <title>Expansion of signal transduction pathways in fungi by whole-genome duplication.</title>
        <authorList>
            <consortium name="DOE Joint Genome Institute"/>
            <person name="Corrochano L.M."/>
            <person name="Kuo A."/>
            <person name="Marcet-Houben M."/>
            <person name="Polaino S."/>
            <person name="Salamov A."/>
            <person name="Villalobos J.M."/>
            <person name="Alvarez M.I."/>
            <person name="Avalos J."/>
            <person name="Benito E.P."/>
            <person name="Benoit I."/>
            <person name="Burger G."/>
            <person name="Camino L.P."/>
            <person name="Canovas D."/>
            <person name="Cerda-Olmedo E."/>
            <person name="Cheng J.-F."/>
            <person name="Dominguez A."/>
            <person name="Elias M."/>
            <person name="Eslava A.P."/>
            <person name="Glaser F."/>
            <person name="Grimwood J."/>
            <person name="Gutierrez G."/>
            <person name="Heitman J."/>
            <person name="Henrissat B."/>
            <person name="Iturriaga E.A."/>
            <person name="Lang B.F."/>
            <person name="Lavin J.L."/>
            <person name="Lee S."/>
            <person name="Li W."/>
            <person name="Lindquist E."/>
            <person name="Lopez-Garcia S."/>
            <person name="Luque E.M."/>
            <person name="Marcos A.T."/>
            <person name="Martin J."/>
            <person name="McCluskey K."/>
            <person name="Medina H.R."/>
            <person name="Miralles-Duran A."/>
            <person name="Miyazaki A."/>
            <person name="Munoz-Torres E."/>
            <person name="Oguiza J.A."/>
            <person name="Ohm R."/>
            <person name="Olmedo M."/>
            <person name="Orejas M."/>
            <person name="Ortiz-Castellanos L."/>
            <person name="Pisabarro A.G."/>
            <person name="Rodriguez-Romero J."/>
            <person name="Ruiz-Herrera J."/>
            <person name="Ruiz-Vazquez R."/>
            <person name="Sanz C."/>
            <person name="Schackwitz W."/>
            <person name="Schmutz J."/>
            <person name="Shahriari M."/>
            <person name="Shelest E."/>
            <person name="Silva-Franco F."/>
            <person name="Soanes D."/>
            <person name="Syed K."/>
            <person name="Tagua V.G."/>
            <person name="Talbot N.J."/>
            <person name="Thon M."/>
            <person name="De vries R.P."/>
            <person name="Wiebenga A."/>
            <person name="Yadav J.S."/>
            <person name="Braun E.L."/>
            <person name="Baker S."/>
            <person name="Garre V."/>
            <person name="Horwitz B."/>
            <person name="Torres-Martinez S."/>
            <person name="Idnurm A."/>
            <person name="Herrera-Estrella A."/>
            <person name="Gabaldon T."/>
            <person name="Grigoriev I.V."/>
        </authorList>
    </citation>
    <scope>NUCLEOTIDE SEQUENCE [LARGE SCALE GENOMIC DNA]</scope>
    <source>
        <strain evidence="3">NRRL 1555(-)</strain>
    </source>
</reference>
<dbReference type="RefSeq" id="XP_018298403.1">
    <property type="nucleotide sequence ID" value="XM_018433525.1"/>
</dbReference>
<feature type="compositionally biased region" description="Basic residues" evidence="1">
    <location>
        <begin position="178"/>
        <end position="187"/>
    </location>
</feature>
<evidence type="ECO:0008006" key="4">
    <source>
        <dbReference type="Google" id="ProtNLM"/>
    </source>
</evidence>
<evidence type="ECO:0000256" key="1">
    <source>
        <dbReference type="SAM" id="MobiDB-lite"/>
    </source>
</evidence>
<dbReference type="VEuPathDB" id="FungiDB:PHYBLDRAFT_156861"/>
<name>A0A162V6J1_PHYB8</name>
<dbReference type="PRINTS" id="PR00929">
    <property type="entry name" value="ATHOOK"/>
</dbReference>
<protein>
    <recommendedName>
        <fullName evidence="4">AT hook domain-containing protein</fullName>
    </recommendedName>
</protein>
<dbReference type="SMART" id="SM00384">
    <property type="entry name" value="AT_hook"/>
    <property type="match status" value="3"/>
</dbReference>
<dbReference type="EMBL" id="KV440971">
    <property type="protein sequence ID" value="OAD80363.1"/>
    <property type="molecule type" value="Genomic_DNA"/>
</dbReference>
<keyword evidence="3" id="KW-1185">Reference proteome</keyword>
<evidence type="ECO:0000313" key="3">
    <source>
        <dbReference type="Proteomes" id="UP000077315"/>
    </source>
</evidence>
<feature type="region of interest" description="Disordered" evidence="1">
    <location>
        <begin position="1"/>
        <end position="91"/>
    </location>
</feature>
<feature type="compositionally biased region" description="Polar residues" evidence="1">
    <location>
        <begin position="166"/>
        <end position="175"/>
    </location>
</feature>
<dbReference type="AlphaFoldDB" id="A0A162V6J1"/>
<organism evidence="2 3">
    <name type="scientific">Phycomyces blakesleeanus (strain ATCC 8743b / DSM 1359 / FGSC 10004 / NBRC 33097 / NRRL 1555)</name>
    <dbReference type="NCBI Taxonomy" id="763407"/>
    <lineage>
        <taxon>Eukaryota</taxon>
        <taxon>Fungi</taxon>
        <taxon>Fungi incertae sedis</taxon>
        <taxon>Mucoromycota</taxon>
        <taxon>Mucoromycotina</taxon>
        <taxon>Mucoromycetes</taxon>
        <taxon>Mucorales</taxon>
        <taxon>Phycomycetaceae</taxon>
        <taxon>Phycomyces</taxon>
    </lineage>
</organism>
<proteinExistence type="predicted"/>
<evidence type="ECO:0000313" key="2">
    <source>
        <dbReference type="EMBL" id="OAD80363.1"/>
    </source>
</evidence>
<accession>A0A162V6J1</accession>